<evidence type="ECO:0000313" key="2">
    <source>
        <dbReference type="Proteomes" id="UP000237230"/>
    </source>
</evidence>
<gene>
    <name evidence="1" type="ORF">BGP84_10450</name>
</gene>
<comment type="caution">
    <text evidence="1">The sequence shown here is derived from an EMBL/GenBank/DDBJ whole genome shotgun (WGS) entry which is preliminary data.</text>
</comment>
<evidence type="ECO:0000313" key="1">
    <source>
        <dbReference type="EMBL" id="POG10130.1"/>
    </source>
</evidence>
<name>A0A2S3X3G2_PSEPU</name>
<dbReference type="RefSeq" id="WP_181004473.1">
    <property type="nucleotide sequence ID" value="NZ_MINH01000019.1"/>
</dbReference>
<proteinExistence type="predicted"/>
<sequence length="445" mass="49664">MSDFKSKLQHLSAEQIEALYSEYIGGERIAVLLERYAIDIAPSSLIKAFPPVPCAELECPYCEVSLYERRKSRSANSWNDNLAYCPNCAHRHYFPGRNPWKRDCACQPCLAARERARQAKAVERRQRINEHWSLAKRLPVPLHTLSITRQLQLLAVLEIRMDAQKGCIQAAEKTLADARISPSPSMDSAMLLALHEDQVLLVDPESPLDAFSDDPTPKAWQNKVRWIANVSLDEPQRADLGPLYRALHKAVSNGPQPQWHDELVAAIKLLCNEEVCAYIATRSAEHGLPFEARKKASEVAAQLLDAHPVRHIWSLTNTAIRGALSFVARAQVNKLHAANTIPGSLLSLSERAIREHWQFTVSRYDTHAPRSGFSQALFDVLLQQHDHGLCRKVSDYIAELPGSANAHGCTLFCAMCGSNLVHVQPGPRETVVNCKDCLARTLVAT</sequence>
<accession>A0A2S3X3G2</accession>
<dbReference type="Proteomes" id="UP000237230">
    <property type="component" value="Unassembled WGS sequence"/>
</dbReference>
<dbReference type="EMBL" id="MINH01000019">
    <property type="protein sequence ID" value="POG10130.1"/>
    <property type="molecule type" value="Genomic_DNA"/>
</dbReference>
<protein>
    <submittedName>
        <fullName evidence="1">Uncharacterized protein</fullName>
    </submittedName>
</protein>
<dbReference type="AlphaFoldDB" id="A0A2S3X3G2"/>
<reference evidence="1 2" key="1">
    <citation type="submission" date="2016-08" db="EMBL/GenBank/DDBJ databases">
        <authorList>
            <person name="Seilhamer J.J."/>
        </authorList>
    </citation>
    <scope>NUCLEOTIDE SEQUENCE [LARGE SCALE GENOMIC DNA]</scope>
    <source>
        <strain evidence="1 2">KH-21-114</strain>
    </source>
</reference>
<organism evidence="1 2">
    <name type="scientific">Pseudomonas putida</name>
    <name type="common">Arthrobacter siderocapsulatus</name>
    <dbReference type="NCBI Taxonomy" id="303"/>
    <lineage>
        <taxon>Bacteria</taxon>
        <taxon>Pseudomonadati</taxon>
        <taxon>Pseudomonadota</taxon>
        <taxon>Gammaproteobacteria</taxon>
        <taxon>Pseudomonadales</taxon>
        <taxon>Pseudomonadaceae</taxon>
        <taxon>Pseudomonas</taxon>
    </lineage>
</organism>
<reference evidence="1 2" key="2">
    <citation type="submission" date="2018-03" db="EMBL/GenBank/DDBJ databases">
        <title>Draft genome of Pseudomonas putida strain KH-21-114.</title>
        <authorList>
            <person name="Yoshizawa S."/>
            <person name="Khan N.H."/>
            <person name="Nishimura M."/>
            <person name="Chiura H.X."/>
            <person name="Ogura Y."/>
            <person name="Hayashi T."/>
            <person name="Kogure K."/>
        </authorList>
    </citation>
    <scope>NUCLEOTIDE SEQUENCE [LARGE SCALE GENOMIC DNA]</scope>
    <source>
        <strain evidence="1 2">KH-21-114</strain>
    </source>
</reference>